<dbReference type="AlphaFoldDB" id="A0A512TR88"/>
<proteinExistence type="predicted"/>
<gene>
    <name evidence="1" type="ORF">CBU02nite_32420</name>
</gene>
<dbReference type="RefSeq" id="WP_146869051.1">
    <property type="nucleotide sequence ID" value="NZ_BKBC01000059.1"/>
</dbReference>
<dbReference type="EMBL" id="BKBC01000059">
    <property type="protein sequence ID" value="GEQ22736.1"/>
    <property type="molecule type" value="Genomic_DNA"/>
</dbReference>
<name>A0A512TR88_CLOBU</name>
<evidence type="ECO:0000313" key="1">
    <source>
        <dbReference type="EMBL" id="GEQ22736.1"/>
    </source>
</evidence>
<sequence length="169" mass="19885">MKELMKKAHQMTREIKGEFPNVDYKFQLGLCISYLYKNEVKEDDNMISYKTSRGTAVEVELVGREVRFLKVNGIELLKTDKSTIDCYLTEKYLVVNGSYLYEKLGAKDVIRIENNEELVAAYKKAIELSKQIREEEFKKTKAQWNKLTETEKKNFSYTFEKHINDVNTK</sequence>
<organism evidence="1 2">
    <name type="scientific">Clostridium butyricum</name>
    <dbReference type="NCBI Taxonomy" id="1492"/>
    <lineage>
        <taxon>Bacteria</taxon>
        <taxon>Bacillati</taxon>
        <taxon>Bacillota</taxon>
        <taxon>Clostridia</taxon>
        <taxon>Eubacteriales</taxon>
        <taxon>Clostridiaceae</taxon>
        <taxon>Clostridium</taxon>
    </lineage>
</organism>
<dbReference type="Proteomes" id="UP000321089">
    <property type="component" value="Unassembled WGS sequence"/>
</dbReference>
<accession>A0A512TR88</accession>
<comment type="caution">
    <text evidence="1">The sequence shown here is derived from an EMBL/GenBank/DDBJ whole genome shotgun (WGS) entry which is preliminary data.</text>
</comment>
<protein>
    <submittedName>
        <fullName evidence="1">Uncharacterized protein</fullName>
    </submittedName>
</protein>
<evidence type="ECO:0000313" key="2">
    <source>
        <dbReference type="Proteomes" id="UP000321089"/>
    </source>
</evidence>
<reference evidence="1 2" key="1">
    <citation type="submission" date="2019-07" db="EMBL/GenBank/DDBJ databases">
        <title>Whole genome shotgun sequence of Clostridium butyricum NBRC 3858.</title>
        <authorList>
            <person name="Hosoyama A."/>
            <person name="Uohara A."/>
            <person name="Ohji S."/>
            <person name="Ichikawa N."/>
        </authorList>
    </citation>
    <scope>NUCLEOTIDE SEQUENCE [LARGE SCALE GENOMIC DNA]</scope>
    <source>
        <strain evidence="1 2">NBRC 3858</strain>
    </source>
</reference>